<organism evidence="2 3">
    <name type="scientific">Cytospora paraplurivora</name>
    <dbReference type="NCBI Taxonomy" id="2898453"/>
    <lineage>
        <taxon>Eukaryota</taxon>
        <taxon>Fungi</taxon>
        <taxon>Dikarya</taxon>
        <taxon>Ascomycota</taxon>
        <taxon>Pezizomycotina</taxon>
        <taxon>Sordariomycetes</taxon>
        <taxon>Sordariomycetidae</taxon>
        <taxon>Diaporthales</taxon>
        <taxon>Cytosporaceae</taxon>
        <taxon>Cytospora</taxon>
    </lineage>
</organism>
<dbReference type="EMBL" id="JAJSPL020000061">
    <property type="protein sequence ID" value="KAK7730582.1"/>
    <property type="molecule type" value="Genomic_DNA"/>
</dbReference>
<dbReference type="SUPFAM" id="SSF56091">
    <property type="entry name" value="DNA ligase/mRNA capping enzyme, catalytic domain"/>
    <property type="match status" value="1"/>
</dbReference>
<accession>A0AAN9YAN7</accession>
<evidence type="ECO:0000313" key="3">
    <source>
        <dbReference type="Proteomes" id="UP001320245"/>
    </source>
</evidence>
<protein>
    <recommendedName>
        <fullName evidence="1">RNA ligase domain-containing protein</fullName>
    </recommendedName>
</protein>
<proteinExistence type="predicted"/>
<sequence length="397" mass="45835">MELRHEENPQPPLPKRAHQRKLVTIRPITKIQHLRGSRKRFDVATVRGGWNIVVGHDMWRVDEPVLYFEIDSFIPAKVGRFSWEEYGSMIDYKGVKGYHVRSRMFGKQISQGLIMDIERFPEVKEVLNGLFEDHGESEGMRRAQDMAFEDVLGVKKWEPPSESQGKILGRAPTFFHRPGCERAQNLPELFTTKYLDTEFQITEKIDGVSMTVYRVQKGSRWHASLPDLPEGSKQEYETARVGVTSRTEDLDEKGDSIYWQAARLIDLPSKIHKMGPPNIAIQGELIGPTIRNNSLVFEPEEPHQFIVFQIYNIDTQRWMDPRRVVQMCESHRLPHVPVIGRLRLRGFAASLAELLDRADGVGYRGRTREGLVFKAFARGEEFAFKIISNKWLLEHGE</sequence>
<dbReference type="InterPro" id="IPR021122">
    <property type="entry name" value="RNA_ligase_dom_REL/Rnl2"/>
</dbReference>
<dbReference type="Proteomes" id="UP001320245">
    <property type="component" value="Unassembled WGS sequence"/>
</dbReference>
<dbReference type="Gene3D" id="3.30.470.30">
    <property type="entry name" value="DNA ligase/mRNA capping enzyme"/>
    <property type="match status" value="1"/>
</dbReference>
<dbReference type="Pfam" id="PF21189">
    <property type="entry name" value="PHA02142"/>
    <property type="match status" value="1"/>
</dbReference>
<keyword evidence="3" id="KW-1185">Reference proteome</keyword>
<reference evidence="2 3" key="1">
    <citation type="journal article" date="2023" name="PLoS ONE">
        <title>Cytospora paraplurivora sp. nov. isolated from orchards with fruit tree decline syndrome in Ontario, Canada.</title>
        <authorList>
            <person name="Ilyukhin E."/>
            <person name="Nguyen H.D.T."/>
            <person name="Castle A.J."/>
            <person name="Ellouze W."/>
        </authorList>
    </citation>
    <scope>NUCLEOTIDE SEQUENCE [LARGE SCALE GENOMIC DNA]</scope>
    <source>
        <strain evidence="2 3">FDS-564</strain>
    </source>
</reference>
<comment type="caution">
    <text evidence="2">The sequence shown here is derived from an EMBL/GenBank/DDBJ whole genome shotgun (WGS) entry which is preliminary data.</text>
</comment>
<dbReference type="Pfam" id="PF09414">
    <property type="entry name" value="RNA_ligase"/>
    <property type="match status" value="1"/>
</dbReference>
<evidence type="ECO:0000259" key="1">
    <source>
        <dbReference type="Pfam" id="PF09414"/>
    </source>
</evidence>
<name>A0AAN9YAN7_9PEZI</name>
<dbReference type="AlphaFoldDB" id="A0AAN9YAN7"/>
<feature type="domain" description="RNA ligase" evidence="1">
    <location>
        <begin position="198"/>
        <end position="386"/>
    </location>
</feature>
<evidence type="ECO:0000313" key="2">
    <source>
        <dbReference type="EMBL" id="KAK7730582.1"/>
    </source>
</evidence>
<gene>
    <name evidence="2" type="ORF">SLS53_008972</name>
</gene>